<dbReference type="Gene3D" id="3.40.50.300">
    <property type="entry name" value="P-loop containing nucleotide triphosphate hydrolases"/>
    <property type="match status" value="1"/>
</dbReference>
<dbReference type="InterPro" id="IPR027417">
    <property type="entry name" value="P-loop_NTPase"/>
</dbReference>
<dbReference type="InterPro" id="IPR001977">
    <property type="entry name" value="Depp_CoAkinase"/>
</dbReference>
<dbReference type="NCBIfam" id="TIGR00152">
    <property type="entry name" value="dephospho-CoA kinase"/>
    <property type="match status" value="1"/>
</dbReference>
<dbReference type="PANTHER" id="PTHR10695">
    <property type="entry name" value="DEPHOSPHO-COA KINASE-RELATED"/>
    <property type="match status" value="1"/>
</dbReference>
<evidence type="ECO:0000256" key="1">
    <source>
        <dbReference type="ARBA" id="ARBA00022741"/>
    </source>
</evidence>
<name>A0A6J6KP94_9ZZZZ</name>
<keyword evidence="2" id="KW-0067">ATP-binding</keyword>
<accession>A0A6J6KP94</accession>
<dbReference type="HAMAP" id="MF_00376">
    <property type="entry name" value="Dephospho_CoA_kinase"/>
    <property type="match status" value="1"/>
</dbReference>
<evidence type="ECO:0000313" key="3">
    <source>
        <dbReference type="EMBL" id="CAB4649955.1"/>
    </source>
</evidence>
<dbReference type="PANTHER" id="PTHR10695:SF46">
    <property type="entry name" value="BIFUNCTIONAL COENZYME A SYNTHASE-RELATED"/>
    <property type="match status" value="1"/>
</dbReference>
<protein>
    <submittedName>
        <fullName evidence="3">Unannotated protein</fullName>
    </submittedName>
</protein>
<dbReference type="EMBL" id="CAEZWI010000037">
    <property type="protein sequence ID" value="CAB4649955.1"/>
    <property type="molecule type" value="Genomic_DNA"/>
</dbReference>
<dbReference type="SUPFAM" id="SSF52540">
    <property type="entry name" value="P-loop containing nucleoside triphosphate hydrolases"/>
    <property type="match status" value="1"/>
</dbReference>
<dbReference type="Pfam" id="PF01121">
    <property type="entry name" value="CoaE"/>
    <property type="match status" value="1"/>
</dbReference>
<organism evidence="3">
    <name type="scientific">freshwater metagenome</name>
    <dbReference type="NCBI Taxonomy" id="449393"/>
    <lineage>
        <taxon>unclassified sequences</taxon>
        <taxon>metagenomes</taxon>
        <taxon>ecological metagenomes</taxon>
    </lineage>
</organism>
<gene>
    <name evidence="3" type="ORF">UFOPK2237_00447</name>
</gene>
<reference evidence="3" key="1">
    <citation type="submission" date="2020-05" db="EMBL/GenBank/DDBJ databases">
        <authorList>
            <person name="Chiriac C."/>
            <person name="Salcher M."/>
            <person name="Ghai R."/>
            <person name="Kavagutti S V."/>
        </authorList>
    </citation>
    <scope>NUCLEOTIDE SEQUENCE</scope>
</reference>
<sequence length="193" mass="21251">MYLGLSGGIGSGKSTVAKILSNLGAVVIDADVIAREVLEPNQAGYQRAIEVFGESILDSDLRIDRKMLAELVFQDSNELAKLEAIVHPAVIARVAQIRNSLPESTVVVYDTPLLFEKNLQGQFDKVLIVVTDSEHRKARLIERGLEITDIEARIANQATDAQRRTVADFVIENNGSPEQLQDQVTKVWQQISA</sequence>
<evidence type="ECO:0000256" key="2">
    <source>
        <dbReference type="ARBA" id="ARBA00022840"/>
    </source>
</evidence>
<dbReference type="GO" id="GO:0015937">
    <property type="term" value="P:coenzyme A biosynthetic process"/>
    <property type="evidence" value="ECO:0007669"/>
    <property type="project" value="InterPro"/>
</dbReference>
<dbReference type="CDD" id="cd02022">
    <property type="entry name" value="DPCK"/>
    <property type="match status" value="1"/>
</dbReference>
<dbReference type="GO" id="GO:0005524">
    <property type="term" value="F:ATP binding"/>
    <property type="evidence" value="ECO:0007669"/>
    <property type="project" value="UniProtKB-KW"/>
</dbReference>
<dbReference type="GO" id="GO:0004140">
    <property type="term" value="F:dephospho-CoA kinase activity"/>
    <property type="evidence" value="ECO:0007669"/>
    <property type="project" value="InterPro"/>
</dbReference>
<dbReference type="PROSITE" id="PS51219">
    <property type="entry name" value="DPCK"/>
    <property type="match status" value="1"/>
</dbReference>
<proteinExistence type="inferred from homology"/>
<dbReference type="AlphaFoldDB" id="A0A6J6KP94"/>
<keyword evidence="1" id="KW-0547">Nucleotide-binding</keyword>
<dbReference type="NCBIfam" id="NF002879">
    <property type="entry name" value="PRK03333.1"/>
    <property type="match status" value="1"/>
</dbReference>